<dbReference type="CDD" id="cd12797">
    <property type="entry name" value="M23_peptidase"/>
    <property type="match status" value="1"/>
</dbReference>
<dbReference type="SUPFAM" id="SSF54106">
    <property type="entry name" value="LysM domain"/>
    <property type="match status" value="1"/>
</dbReference>
<evidence type="ECO:0000313" key="3">
    <source>
        <dbReference type="Proteomes" id="UP000176662"/>
    </source>
</evidence>
<dbReference type="GO" id="GO:0004222">
    <property type="term" value="F:metalloendopeptidase activity"/>
    <property type="evidence" value="ECO:0007669"/>
    <property type="project" value="TreeGrafter"/>
</dbReference>
<sequence>MGIIALFLFVFVSFSPTLALNSYAENNDSCLIQDVVQESNLFCAPIKSFSPESPEYVLINNSSLIASTPPNTFSSQVLGALVTGYEQEDVKKAITEYIVEEGDTLSSLADKFNISINTILWANDLNKNSVVKPGQKLVILPVSGIVYHVKSGDTISAIAQTYKGKTDEIIAFNDLANESAVYVGDIIIVPNGTIPSVTVQKQQAPSNVPVANSYFICPHSACHISQWLHWYNAIDFNGKCGDPIVATAAGTVLKVQLTSSTSRWAFGGAGNNLTIQHPNGVVTMYGHLSASLVKPGDTVSQGQVIALMGGQPGTPGAGLSTGCHVHFGVTGAKNPFSR</sequence>
<comment type="caution">
    <text evidence="2">The sequence shown here is derived from an EMBL/GenBank/DDBJ whole genome shotgun (WGS) entry which is preliminary data.</text>
</comment>
<dbReference type="InterPro" id="IPR018392">
    <property type="entry name" value="LysM"/>
</dbReference>
<proteinExistence type="predicted"/>
<dbReference type="Pfam" id="PF01551">
    <property type="entry name" value="Peptidase_M23"/>
    <property type="match status" value="1"/>
</dbReference>
<feature type="domain" description="LysM" evidence="1">
    <location>
        <begin position="145"/>
        <end position="189"/>
    </location>
</feature>
<dbReference type="SUPFAM" id="SSF51261">
    <property type="entry name" value="Duplicated hybrid motif"/>
    <property type="match status" value="1"/>
</dbReference>
<dbReference type="InterPro" id="IPR011055">
    <property type="entry name" value="Dup_hybrid_motif"/>
</dbReference>
<dbReference type="CDD" id="cd00118">
    <property type="entry name" value="LysM"/>
    <property type="match status" value="2"/>
</dbReference>
<gene>
    <name evidence="2" type="ORF">A2Z68_02325</name>
</gene>
<dbReference type="PANTHER" id="PTHR21666">
    <property type="entry name" value="PEPTIDASE-RELATED"/>
    <property type="match status" value="1"/>
</dbReference>
<dbReference type="InterPro" id="IPR050570">
    <property type="entry name" value="Cell_wall_metabolism_enzyme"/>
</dbReference>
<dbReference type="SMART" id="SM00257">
    <property type="entry name" value="LysM"/>
    <property type="match status" value="2"/>
</dbReference>
<dbReference type="Gene3D" id="3.10.350.10">
    <property type="entry name" value="LysM domain"/>
    <property type="match status" value="2"/>
</dbReference>
<protein>
    <recommendedName>
        <fullName evidence="1">LysM domain-containing protein</fullName>
    </recommendedName>
</protein>
<dbReference type="Pfam" id="PF01476">
    <property type="entry name" value="LysM"/>
    <property type="match status" value="2"/>
</dbReference>
<evidence type="ECO:0000313" key="2">
    <source>
        <dbReference type="EMBL" id="OGZ19354.1"/>
    </source>
</evidence>
<dbReference type="Proteomes" id="UP000176662">
    <property type="component" value="Unassembled WGS sequence"/>
</dbReference>
<evidence type="ECO:0000259" key="1">
    <source>
        <dbReference type="PROSITE" id="PS51782"/>
    </source>
</evidence>
<dbReference type="InterPro" id="IPR036779">
    <property type="entry name" value="LysM_dom_sf"/>
</dbReference>
<name>A0A1G2E0G9_9BACT</name>
<dbReference type="AlphaFoldDB" id="A0A1G2E0G9"/>
<dbReference type="InterPro" id="IPR016047">
    <property type="entry name" value="M23ase_b-sheet_dom"/>
</dbReference>
<accession>A0A1G2E0G9</accession>
<dbReference type="PROSITE" id="PS51782">
    <property type="entry name" value="LYSM"/>
    <property type="match status" value="2"/>
</dbReference>
<dbReference type="EMBL" id="MHLX01000004">
    <property type="protein sequence ID" value="OGZ19354.1"/>
    <property type="molecule type" value="Genomic_DNA"/>
</dbReference>
<dbReference type="Gene3D" id="2.70.70.10">
    <property type="entry name" value="Glucose Permease (Domain IIA)"/>
    <property type="match status" value="1"/>
</dbReference>
<dbReference type="PANTHER" id="PTHR21666:SF270">
    <property type="entry name" value="MUREIN HYDROLASE ACTIVATOR ENVC"/>
    <property type="match status" value="1"/>
</dbReference>
<reference evidence="2 3" key="1">
    <citation type="journal article" date="2016" name="Nat. Commun.">
        <title>Thousands of microbial genomes shed light on interconnected biogeochemical processes in an aquifer system.</title>
        <authorList>
            <person name="Anantharaman K."/>
            <person name="Brown C.T."/>
            <person name="Hug L.A."/>
            <person name="Sharon I."/>
            <person name="Castelle C.J."/>
            <person name="Probst A.J."/>
            <person name="Thomas B.C."/>
            <person name="Singh A."/>
            <person name="Wilkins M.J."/>
            <person name="Karaoz U."/>
            <person name="Brodie E.L."/>
            <person name="Williams K.H."/>
            <person name="Hubbard S.S."/>
            <person name="Banfield J.F."/>
        </authorList>
    </citation>
    <scope>NUCLEOTIDE SEQUENCE [LARGE SCALE GENOMIC DNA]</scope>
</reference>
<organism evidence="2 3">
    <name type="scientific">Candidatus Nealsonbacteria bacterium RBG_13_38_11</name>
    <dbReference type="NCBI Taxonomy" id="1801662"/>
    <lineage>
        <taxon>Bacteria</taxon>
        <taxon>Candidatus Nealsoniibacteriota</taxon>
    </lineage>
</organism>
<feature type="domain" description="LysM" evidence="1">
    <location>
        <begin position="95"/>
        <end position="139"/>
    </location>
</feature>